<organism evidence="4 5">
    <name type="scientific">Flavobacterium lacus</name>
    <dbReference type="NCBI Taxonomy" id="1353778"/>
    <lineage>
        <taxon>Bacteria</taxon>
        <taxon>Pseudomonadati</taxon>
        <taxon>Bacteroidota</taxon>
        <taxon>Flavobacteriia</taxon>
        <taxon>Flavobacteriales</taxon>
        <taxon>Flavobacteriaceae</taxon>
        <taxon>Flavobacterium</taxon>
    </lineage>
</organism>
<dbReference type="InterPro" id="IPR000189">
    <property type="entry name" value="Transglyc_AS"/>
</dbReference>
<dbReference type="Proteomes" id="UP000249518">
    <property type="component" value="Unassembled WGS sequence"/>
</dbReference>
<dbReference type="GO" id="GO:0000270">
    <property type="term" value="P:peptidoglycan metabolic process"/>
    <property type="evidence" value="ECO:0007669"/>
    <property type="project" value="InterPro"/>
</dbReference>
<dbReference type="Pfam" id="PF01464">
    <property type="entry name" value="SLT"/>
    <property type="match status" value="1"/>
</dbReference>
<dbReference type="InterPro" id="IPR018392">
    <property type="entry name" value="LysM"/>
</dbReference>
<name>A0A328WTF4_9FLAO</name>
<dbReference type="SUPFAM" id="SSF54106">
    <property type="entry name" value="LysM domain"/>
    <property type="match status" value="4"/>
</dbReference>
<dbReference type="OrthoDB" id="9815002at2"/>
<dbReference type="SUPFAM" id="SSF53955">
    <property type="entry name" value="Lysozyme-like"/>
    <property type="match status" value="1"/>
</dbReference>
<dbReference type="GO" id="GO:0008932">
    <property type="term" value="F:lytic endotransglycosylase activity"/>
    <property type="evidence" value="ECO:0007669"/>
    <property type="project" value="TreeGrafter"/>
</dbReference>
<accession>A0A328WTF4</accession>
<dbReference type="RefSeq" id="WP_112085096.1">
    <property type="nucleotide sequence ID" value="NZ_QLSV01000003.1"/>
</dbReference>
<dbReference type="AlphaFoldDB" id="A0A328WTF4"/>
<dbReference type="PROSITE" id="PS00922">
    <property type="entry name" value="TRANSGLYCOSYLASE"/>
    <property type="match status" value="1"/>
</dbReference>
<protein>
    <submittedName>
        <fullName evidence="4">Membrane-bound lytic murein transglycosylase D</fullName>
    </submittedName>
</protein>
<feature type="domain" description="LysM" evidence="3">
    <location>
        <begin position="396"/>
        <end position="439"/>
    </location>
</feature>
<dbReference type="SMART" id="SM00257">
    <property type="entry name" value="LysM"/>
    <property type="match status" value="4"/>
</dbReference>
<keyword evidence="2" id="KW-0732">Signal</keyword>
<dbReference type="InterPro" id="IPR023346">
    <property type="entry name" value="Lysozyme-like_dom_sf"/>
</dbReference>
<dbReference type="Pfam" id="PF01476">
    <property type="entry name" value="LysM"/>
    <property type="match status" value="4"/>
</dbReference>
<evidence type="ECO:0000256" key="1">
    <source>
        <dbReference type="ARBA" id="ARBA00007734"/>
    </source>
</evidence>
<feature type="domain" description="LysM" evidence="3">
    <location>
        <begin position="530"/>
        <end position="573"/>
    </location>
</feature>
<comment type="caution">
    <text evidence="4">The sequence shown here is derived from an EMBL/GenBank/DDBJ whole genome shotgun (WGS) entry which is preliminary data.</text>
</comment>
<dbReference type="PANTHER" id="PTHR33734">
    <property type="entry name" value="LYSM DOMAIN-CONTAINING GPI-ANCHORED PROTEIN 2"/>
    <property type="match status" value="1"/>
</dbReference>
<feature type="chain" id="PRO_5016379733" evidence="2">
    <location>
        <begin position="21"/>
        <end position="647"/>
    </location>
</feature>
<dbReference type="InterPro" id="IPR036779">
    <property type="entry name" value="LysM_dom_sf"/>
</dbReference>
<dbReference type="PROSITE" id="PS51782">
    <property type="entry name" value="LYSM"/>
    <property type="match status" value="4"/>
</dbReference>
<feature type="domain" description="LysM" evidence="3">
    <location>
        <begin position="478"/>
        <end position="521"/>
    </location>
</feature>
<feature type="signal peptide" evidence="2">
    <location>
        <begin position="1"/>
        <end position="20"/>
    </location>
</feature>
<dbReference type="Gene3D" id="3.10.350.10">
    <property type="entry name" value="LysM domain"/>
    <property type="match status" value="4"/>
</dbReference>
<dbReference type="InterPro" id="IPR008258">
    <property type="entry name" value="Transglycosylase_SLT_dom_1"/>
</dbReference>
<proteinExistence type="inferred from homology"/>
<evidence type="ECO:0000259" key="3">
    <source>
        <dbReference type="PROSITE" id="PS51782"/>
    </source>
</evidence>
<sequence>MNLRNTTLLVVLFSATTFYAQESTLADVNLSVEPKLSYLDSIKSTFQKHDIAACVEERWMTELSNQDLYSEMIADIENTNIDQKVDYDLSTELLKERLKALDAKSAFHIEYNPGLENIIKHYLKNRKRSYERLMALSQYYFPIFEEALSKYNVPLEIKYLAVVESALNPRAVSRMGATGLWQFMYGTGKQYNLDITTYTDERSDMLKATDAACQYMVNMYKIFGDWDLVLASYNAGPGNVSKAIRRSGGKQNYWNIRPFLPKETQGYVPAFIATMYVFEYHKEHGITPQKPIVNHFATDTILVKNKMSFKQISELLDISVEQLQFLNPSYKRDFIPYQADKKHFVRLPLDKVAVFTSNENQIYAYCDYDFNKREKPFSSQEMVATSTDVSMISKTKYHKVKRGESLGLIAQRNGVSVTELKRWNGLKSNNIAAGRSLKIVKEERVADVPKKAVEVPVSKAVVSNDTIKVKAKSVETAKFHVVEKGESLFSIAQKYDVTSEELKAWNSLEEETIQSGSKLIVTALVKQKTENHIVQSGESLSSLSKKYGVTIDELKEWNELEDNNIKLGSSLKIMLPADEEVVVAEIKVKKPEKQSPYKSEKVYIVQKGDSLFSISQKIKGVTVSDLKKWNGISGKNIKPGMKLKISG</sequence>
<reference evidence="4 5" key="1">
    <citation type="submission" date="2018-06" db="EMBL/GenBank/DDBJ databases">
        <title>Genomic Encyclopedia of Type Strains, Phase III (KMG-III): the genomes of soil and plant-associated and newly described type strains.</title>
        <authorList>
            <person name="Whitman W."/>
        </authorList>
    </citation>
    <scope>NUCLEOTIDE SEQUENCE [LARGE SCALE GENOMIC DNA]</scope>
    <source>
        <strain evidence="4 5">CGMCC 1.12504</strain>
    </source>
</reference>
<dbReference type="Gene3D" id="1.10.530.10">
    <property type="match status" value="1"/>
</dbReference>
<dbReference type="GO" id="GO:0016020">
    <property type="term" value="C:membrane"/>
    <property type="evidence" value="ECO:0007669"/>
    <property type="project" value="InterPro"/>
</dbReference>
<dbReference type="CDD" id="cd16894">
    <property type="entry name" value="MltD-like"/>
    <property type="match status" value="1"/>
</dbReference>
<dbReference type="PANTHER" id="PTHR33734:SF22">
    <property type="entry name" value="MEMBRANE-BOUND LYTIC MUREIN TRANSGLYCOSYLASE D"/>
    <property type="match status" value="1"/>
</dbReference>
<dbReference type="EMBL" id="QLSV01000003">
    <property type="protein sequence ID" value="RAR49650.1"/>
    <property type="molecule type" value="Genomic_DNA"/>
</dbReference>
<gene>
    <name evidence="4" type="ORF">B0I10_10370</name>
</gene>
<dbReference type="CDD" id="cd00118">
    <property type="entry name" value="LysM"/>
    <property type="match status" value="4"/>
</dbReference>
<evidence type="ECO:0000313" key="4">
    <source>
        <dbReference type="EMBL" id="RAR49650.1"/>
    </source>
</evidence>
<comment type="similarity">
    <text evidence="1">Belongs to the transglycosylase Slt family.</text>
</comment>
<keyword evidence="5" id="KW-1185">Reference proteome</keyword>
<evidence type="ECO:0000256" key="2">
    <source>
        <dbReference type="SAM" id="SignalP"/>
    </source>
</evidence>
<feature type="domain" description="LysM" evidence="3">
    <location>
        <begin position="601"/>
        <end position="645"/>
    </location>
</feature>
<evidence type="ECO:0000313" key="5">
    <source>
        <dbReference type="Proteomes" id="UP000249518"/>
    </source>
</evidence>